<accession>A0A5C6Z210</accession>
<dbReference type="RefSeq" id="WP_111845897.1">
    <property type="nucleotide sequence ID" value="NZ_UEGI01000029.1"/>
</dbReference>
<protein>
    <recommendedName>
        <fullName evidence="3">RiboL-PSP-HEPN domain-containing protein</fullName>
    </recommendedName>
</protein>
<sequence length="262" mass="31131">MDKKNEIPNWELEPYQEFGTDIRNLYNYFNQFKNCITFNSNLPQLFDVLNEAASLIDTEVDSLDRDSAQTTADFAQIELENDFSFIHGQWSILLYTNLEALVKKLVINNIIHTDFEELDVFKKIKLGKFSDLSLPMRYDSIYRHYEFKVSSGKGYGIKRFEAILRPFGYDWESRDITCEKINELAQVRNLLLHRNGVVDSSFIEKCPWLKFSQREKINVSYEMYLSYFRAITDFAVCLRHRIRERNGENIELIKNEYEKNFI</sequence>
<gene>
    <name evidence="1" type="ORF">ESU54_07140</name>
</gene>
<dbReference type="Proteomes" id="UP000321497">
    <property type="component" value="Unassembled WGS sequence"/>
</dbReference>
<name>A0A5C6Z210_9FLAO</name>
<dbReference type="EMBL" id="VORT01000004">
    <property type="protein sequence ID" value="TXD73530.1"/>
    <property type="molecule type" value="Genomic_DNA"/>
</dbReference>
<organism evidence="1 2">
    <name type="scientific">Aequorivita antarctica</name>
    <dbReference type="NCBI Taxonomy" id="153266"/>
    <lineage>
        <taxon>Bacteria</taxon>
        <taxon>Pseudomonadati</taxon>
        <taxon>Bacteroidota</taxon>
        <taxon>Flavobacteriia</taxon>
        <taxon>Flavobacteriales</taxon>
        <taxon>Flavobacteriaceae</taxon>
        <taxon>Aequorivita</taxon>
    </lineage>
</organism>
<dbReference type="OrthoDB" id="9810282at2"/>
<evidence type="ECO:0008006" key="3">
    <source>
        <dbReference type="Google" id="ProtNLM"/>
    </source>
</evidence>
<comment type="caution">
    <text evidence="1">The sequence shown here is derived from an EMBL/GenBank/DDBJ whole genome shotgun (WGS) entry which is preliminary data.</text>
</comment>
<proteinExistence type="predicted"/>
<reference evidence="1 2" key="1">
    <citation type="submission" date="2019-08" db="EMBL/GenBank/DDBJ databases">
        <title>Genome of Aequorivita antarctica SW49 (type strain).</title>
        <authorList>
            <person name="Bowman J.P."/>
        </authorList>
    </citation>
    <scope>NUCLEOTIDE SEQUENCE [LARGE SCALE GENOMIC DNA]</scope>
    <source>
        <strain evidence="1 2">SW49</strain>
    </source>
</reference>
<dbReference type="AlphaFoldDB" id="A0A5C6Z210"/>
<keyword evidence="2" id="KW-1185">Reference proteome</keyword>
<evidence type="ECO:0000313" key="1">
    <source>
        <dbReference type="EMBL" id="TXD73530.1"/>
    </source>
</evidence>
<evidence type="ECO:0000313" key="2">
    <source>
        <dbReference type="Proteomes" id="UP000321497"/>
    </source>
</evidence>